<comment type="caution">
    <text evidence="2">The sequence shown here is derived from an EMBL/GenBank/DDBJ whole genome shotgun (WGS) entry which is preliminary data.</text>
</comment>
<dbReference type="EMBL" id="BBZA01000216">
    <property type="protein sequence ID" value="GAP63971.1"/>
    <property type="molecule type" value="Genomic_DNA"/>
</dbReference>
<reference evidence="2 3" key="1">
    <citation type="journal article" date="2015" name="Genome Announc.">
        <title>Draft Genome Sequence of a Heterotrophic Facultative Anaerobic Thermophilic Bacterium, Ardenticatena maritima Strain 110ST.</title>
        <authorList>
            <person name="Kawaichi S."/>
            <person name="Yoshida T."/>
            <person name="Sako Y."/>
            <person name="Nakamura R."/>
        </authorList>
    </citation>
    <scope>NUCLEOTIDE SEQUENCE [LARGE SCALE GENOMIC DNA]</scope>
    <source>
        <strain evidence="2 3">110S</strain>
    </source>
</reference>
<evidence type="ECO:0000256" key="1">
    <source>
        <dbReference type="SAM" id="MobiDB-lite"/>
    </source>
</evidence>
<gene>
    <name evidence="2" type="ORF">ARMA_2394</name>
</gene>
<accession>A0A0M8KA33</accession>
<evidence type="ECO:0000313" key="2">
    <source>
        <dbReference type="EMBL" id="GAP63971.1"/>
    </source>
</evidence>
<organism evidence="2 3">
    <name type="scientific">Ardenticatena maritima</name>
    <dbReference type="NCBI Taxonomy" id="872965"/>
    <lineage>
        <taxon>Bacteria</taxon>
        <taxon>Bacillati</taxon>
        <taxon>Chloroflexota</taxon>
        <taxon>Ardenticatenia</taxon>
        <taxon>Ardenticatenales</taxon>
        <taxon>Ardenticatenaceae</taxon>
        <taxon>Ardenticatena</taxon>
    </lineage>
</organism>
<dbReference type="InParanoid" id="A0A0M8KA33"/>
<dbReference type="AlphaFoldDB" id="A0A0M8KA33"/>
<feature type="compositionally biased region" description="Basic and acidic residues" evidence="1">
    <location>
        <begin position="15"/>
        <end position="38"/>
    </location>
</feature>
<reference evidence="3" key="2">
    <citation type="submission" date="2015-08" db="EMBL/GenBank/DDBJ databases">
        <title>Draft Genome Sequence of a Heterotrophic Facultative Anaerobic Bacterium Ardenticatena maritima Strain 110S.</title>
        <authorList>
            <person name="Kawaichi S."/>
            <person name="Yoshida T."/>
            <person name="Sako Y."/>
            <person name="Nakamura R."/>
        </authorList>
    </citation>
    <scope>NUCLEOTIDE SEQUENCE [LARGE SCALE GENOMIC DNA]</scope>
    <source>
        <strain evidence="3">110S</strain>
    </source>
</reference>
<protein>
    <submittedName>
        <fullName evidence="2">Uncharacterized protein</fullName>
    </submittedName>
</protein>
<feature type="compositionally biased region" description="Basic residues" evidence="1">
    <location>
        <begin position="1"/>
        <end position="14"/>
    </location>
</feature>
<dbReference type="Proteomes" id="UP000037784">
    <property type="component" value="Unassembled WGS sequence"/>
</dbReference>
<evidence type="ECO:0000313" key="3">
    <source>
        <dbReference type="Proteomes" id="UP000037784"/>
    </source>
</evidence>
<sequence>MRAKRGKRRQQKRRLREESRRGETKNPPEGGLRAREATRSAPFSAKVVHEPQCRRSIGLHARGRVTVAGQRRTFTGLPPLCAAHPGDWRTCTEPYAIVNRSKQARL</sequence>
<name>A0A0M8KA33_9CHLR</name>
<feature type="region of interest" description="Disordered" evidence="1">
    <location>
        <begin position="1"/>
        <end position="49"/>
    </location>
</feature>
<keyword evidence="3" id="KW-1185">Reference proteome</keyword>
<proteinExistence type="predicted"/>